<name>A0A076LZA8_9GAMM</name>
<protein>
    <submittedName>
        <fullName evidence="1">Uncharacterized protein</fullName>
    </submittedName>
</protein>
<dbReference type="EMBL" id="CP006665">
    <property type="protein sequence ID" value="AIJ10694.1"/>
    <property type="molecule type" value="Genomic_DNA"/>
</dbReference>
<dbReference type="Proteomes" id="UP000028681">
    <property type="component" value="Plasmid 1"/>
</dbReference>
<geneLocation type="plasmid" evidence="1 2">
    <name>1</name>
</geneLocation>
<sequence length="57" mass="6348">MIEEIFDAVGLHKEINVMSKPMANDKSEIANLDNNASLDSLHAWLRKVRISGEILLG</sequence>
<evidence type="ECO:0000313" key="2">
    <source>
        <dbReference type="Proteomes" id="UP000028681"/>
    </source>
</evidence>
<keyword evidence="1" id="KW-0614">Plasmid</keyword>
<evidence type="ECO:0000313" key="1">
    <source>
        <dbReference type="EMBL" id="AIJ10694.1"/>
    </source>
</evidence>
<dbReference type="HOGENOM" id="CLU_2989441_0_0_6"/>
<organism evidence="1 2">
    <name type="scientific">Edwardsiella anguillarum ET080813</name>
    <dbReference type="NCBI Taxonomy" id="667120"/>
    <lineage>
        <taxon>Bacteria</taxon>
        <taxon>Pseudomonadati</taxon>
        <taxon>Pseudomonadota</taxon>
        <taxon>Gammaproteobacteria</taxon>
        <taxon>Enterobacterales</taxon>
        <taxon>Hafniaceae</taxon>
        <taxon>Edwardsiella</taxon>
    </lineage>
</organism>
<dbReference type="KEGG" id="ete:ETEE_p1103"/>
<reference evidence="1 2" key="1">
    <citation type="journal article" date="2012" name="PLoS ONE">
        <title>Edwardsiella comparative phylogenomics reveal the new intra/inter-species taxonomic relationships, virulence evolution and niche adaptation mechanisms.</title>
        <authorList>
            <person name="Yang M."/>
            <person name="Lv Y."/>
            <person name="Xiao J."/>
            <person name="Wu H."/>
            <person name="Zheng H."/>
            <person name="Liu Q."/>
            <person name="Zhang Y."/>
            <person name="Wang Q."/>
        </authorList>
    </citation>
    <scope>NUCLEOTIDE SEQUENCE [LARGE SCALE GENOMIC DNA]</scope>
    <source>
        <strain evidence="2">080813</strain>
        <plasmid evidence="2">Plasmid 1</plasmid>
    </source>
</reference>
<proteinExistence type="predicted"/>
<gene>
    <name evidence="1" type="ORF">ETEE_p1103</name>
</gene>
<accession>A0A076LZA8</accession>
<dbReference type="AlphaFoldDB" id="A0A076LZA8"/>